<accession>A0A3N1XS24</accession>
<dbReference type="Proteomes" id="UP000273083">
    <property type="component" value="Unassembled WGS sequence"/>
</dbReference>
<protein>
    <recommendedName>
        <fullName evidence="4">TM2 domain-containing protein</fullName>
    </recommendedName>
</protein>
<evidence type="ECO:0008006" key="4">
    <source>
        <dbReference type="Google" id="ProtNLM"/>
    </source>
</evidence>
<organism evidence="2 3">
    <name type="scientific">Mobilisporobacter senegalensis</name>
    <dbReference type="NCBI Taxonomy" id="1329262"/>
    <lineage>
        <taxon>Bacteria</taxon>
        <taxon>Bacillati</taxon>
        <taxon>Bacillota</taxon>
        <taxon>Clostridia</taxon>
        <taxon>Lachnospirales</taxon>
        <taxon>Lachnospiraceae</taxon>
        <taxon>Mobilisporobacter</taxon>
    </lineage>
</organism>
<dbReference type="EMBL" id="RJVG01000003">
    <property type="protein sequence ID" value="ROR29435.1"/>
    <property type="molecule type" value="Genomic_DNA"/>
</dbReference>
<feature type="transmembrane region" description="Helical" evidence="1">
    <location>
        <begin position="33"/>
        <end position="62"/>
    </location>
</feature>
<keyword evidence="3" id="KW-1185">Reference proteome</keyword>
<keyword evidence="1" id="KW-1133">Transmembrane helix</keyword>
<evidence type="ECO:0000313" key="3">
    <source>
        <dbReference type="Proteomes" id="UP000273083"/>
    </source>
</evidence>
<evidence type="ECO:0000256" key="1">
    <source>
        <dbReference type="SAM" id="Phobius"/>
    </source>
</evidence>
<evidence type="ECO:0000313" key="2">
    <source>
        <dbReference type="EMBL" id="ROR29435.1"/>
    </source>
</evidence>
<dbReference type="RefSeq" id="WP_123608870.1">
    <property type="nucleotide sequence ID" value="NZ_RJVG01000003.1"/>
</dbReference>
<feature type="transmembrane region" description="Helical" evidence="1">
    <location>
        <begin position="146"/>
        <end position="164"/>
    </location>
</feature>
<name>A0A3N1XS24_9FIRM</name>
<gene>
    <name evidence="2" type="ORF">EDD66_103373</name>
</gene>
<comment type="caution">
    <text evidence="2">The sequence shown here is derived from an EMBL/GenBank/DDBJ whole genome shotgun (WGS) entry which is preliminary data.</text>
</comment>
<dbReference type="AlphaFoldDB" id="A0A3N1XS24"/>
<dbReference type="OrthoDB" id="82335at2"/>
<feature type="transmembrane region" description="Helical" evidence="1">
    <location>
        <begin position="7"/>
        <end position="27"/>
    </location>
</feature>
<sequence>MIKKKSSFLTFIFSMLPGGGQMYMGFMKEGLSLLSACALIIFLGSWLNISPIMFVLPVIWFYSFFDAMNKMSLTQEQLEKLEDKYLFQIDKLPSINPNLFSKYKLYIALLLIFVGLSILWNNMLNVISAFLPGYMVNVLYRISDRVPQLIVSLFIIYVGIKLISGKKEELKSEKDFQPQDDTVHDVVIQEIEIKDNAEEI</sequence>
<proteinExistence type="predicted"/>
<keyword evidence="1" id="KW-0812">Transmembrane</keyword>
<feature type="transmembrane region" description="Helical" evidence="1">
    <location>
        <begin position="105"/>
        <end position="134"/>
    </location>
</feature>
<reference evidence="2 3" key="1">
    <citation type="submission" date="2018-11" db="EMBL/GenBank/DDBJ databases">
        <title>Genomic Encyclopedia of Type Strains, Phase IV (KMG-IV): sequencing the most valuable type-strain genomes for metagenomic binning, comparative biology and taxonomic classification.</title>
        <authorList>
            <person name="Goeker M."/>
        </authorList>
    </citation>
    <scope>NUCLEOTIDE SEQUENCE [LARGE SCALE GENOMIC DNA]</scope>
    <source>
        <strain evidence="2 3">DSM 26537</strain>
    </source>
</reference>
<keyword evidence="1" id="KW-0472">Membrane</keyword>